<dbReference type="Proteomes" id="UP000050326">
    <property type="component" value="Unassembled WGS sequence"/>
</dbReference>
<reference evidence="1 2" key="1">
    <citation type="submission" date="2015-09" db="EMBL/GenBank/DDBJ databases">
        <title>Genome sequence of Oxobacter pfennigii DSM 3222.</title>
        <authorList>
            <person name="Poehlein A."/>
            <person name="Bengelsdorf F.R."/>
            <person name="Schiel-Bengelsdorf B."/>
            <person name="Duerre P."/>
            <person name="Daniel R."/>
        </authorList>
    </citation>
    <scope>NUCLEOTIDE SEQUENCE [LARGE SCALE GENOMIC DNA]</scope>
    <source>
        <strain evidence="1 2">DSM 3222</strain>
    </source>
</reference>
<dbReference type="STRING" id="36849.OXPF_22180"/>
<evidence type="ECO:0000313" key="1">
    <source>
        <dbReference type="EMBL" id="KPU44052.1"/>
    </source>
</evidence>
<dbReference type="OrthoDB" id="1904661at2"/>
<sequence length="130" mass="15414">MGFKDTLNDMLQQRFLKKYGDRLTGLRGNIVSVKVTEKTFLFFIHNLRVDILLRPERSKNIARCYFKKRTFFKKFNMIHLQVGNLVLIQGIKEKNSETVEAMNIQNLTTKKSIIDVDQPKQKQQRKIIRK</sequence>
<evidence type="ECO:0000313" key="2">
    <source>
        <dbReference type="Proteomes" id="UP000050326"/>
    </source>
</evidence>
<gene>
    <name evidence="1" type="ORF">OXPF_22180</name>
</gene>
<accession>A0A0P8W5T4</accession>
<dbReference type="EMBL" id="LKET01000032">
    <property type="protein sequence ID" value="KPU44052.1"/>
    <property type="molecule type" value="Genomic_DNA"/>
</dbReference>
<dbReference type="RefSeq" id="WP_054875255.1">
    <property type="nucleotide sequence ID" value="NZ_LKET01000032.1"/>
</dbReference>
<dbReference type="AlphaFoldDB" id="A0A0P8W5T4"/>
<proteinExistence type="predicted"/>
<keyword evidence="2" id="KW-1185">Reference proteome</keyword>
<protein>
    <submittedName>
        <fullName evidence="1">Uncharacterized protein</fullName>
    </submittedName>
</protein>
<comment type="caution">
    <text evidence="1">The sequence shown here is derived from an EMBL/GenBank/DDBJ whole genome shotgun (WGS) entry which is preliminary data.</text>
</comment>
<organism evidence="1 2">
    <name type="scientific">Oxobacter pfennigii</name>
    <dbReference type="NCBI Taxonomy" id="36849"/>
    <lineage>
        <taxon>Bacteria</taxon>
        <taxon>Bacillati</taxon>
        <taxon>Bacillota</taxon>
        <taxon>Clostridia</taxon>
        <taxon>Eubacteriales</taxon>
        <taxon>Clostridiaceae</taxon>
        <taxon>Oxobacter</taxon>
    </lineage>
</organism>
<name>A0A0P8W5T4_9CLOT</name>